<proteinExistence type="predicted"/>
<sequence length="101" mass="10928">MLESASGECGISADSMLSIQPINVIVCSRITRRSGRLVAAAKSFGHAQNDGGRGHGVEVRLSKIHVRGNELDSHIRRSVLPGNSCEFCSHEEHAVQRHEIA</sequence>
<keyword evidence="2" id="KW-1185">Reference proteome</keyword>
<reference evidence="1" key="1">
    <citation type="submission" date="2021-08" db="EMBL/GenBank/DDBJ databases">
        <title>The first chromosome-level gecko genome reveals the dynamic sex chromosomes of Neotropical dwarf geckos (Sphaerodactylidae: Sphaerodactylus).</title>
        <authorList>
            <person name="Pinto B.J."/>
            <person name="Keating S.E."/>
            <person name="Gamble T."/>
        </authorList>
    </citation>
    <scope>NUCLEOTIDE SEQUENCE</scope>
    <source>
        <strain evidence="1">TG3544</strain>
    </source>
</reference>
<evidence type="ECO:0000313" key="1">
    <source>
        <dbReference type="EMBL" id="KAH8003425.1"/>
    </source>
</evidence>
<dbReference type="Proteomes" id="UP000827872">
    <property type="component" value="Linkage Group LG09"/>
</dbReference>
<protein>
    <submittedName>
        <fullName evidence="1">Uncharacterized protein</fullName>
    </submittedName>
</protein>
<comment type="caution">
    <text evidence="1">The sequence shown here is derived from an EMBL/GenBank/DDBJ whole genome shotgun (WGS) entry which is preliminary data.</text>
</comment>
<gene>
    <name evidence="1" type="ORF">K3G42_018430</name>
</gene>
<name>A0ACB8FDR1_9SAUR</name>
<accession>A0ACB8FDR1</accession>
<organism evidence="1 2">
    <name type="scientific">Sphaerodactylus townsendi</name>
    <dbReference type="NCBI Taxonomy" id="933632"/>
    <lineage>
        <taxon>Eukaryota</taxon>
        <taxon>Metazoa</taxon>
        <taxon>Chordata</taxon>
        <taxon>Craniata</taxon>
        <taxon>Vertebrata</taxon>
        <taxon>Euteleostomi</taxon>
        <taxon>Lepidosauria</taxon>
        <taxon>Squamata</taxon>
        <taxon>Bifurcata</taxon>
        <taxon>Gekkota</taxon>
        <taxon>Sphaerodactylidae</taxon>
        <taxon>Sphaerodactylus</taxon>
    </lineage>
</organism>
<evidence type="ECO:0000313" key="2">
    <source>
        <dbReference type="Proteomes" id="UP000827872"/>
    </source>
</evidence>
<dbReference type="EMBL" id="CM037622">
    <property type="protein sequence ID" value="KAH8003425.1"/>
    <property type="molecule type" value="Genomic_DNA"/>
</dbReference>